<evidence type="ECO:0000313" key="2">
    <source>
        <dbReference type="Proteomes" id="UP000481861"/>
    </source>
</evidence>
<evidence type="ECO:0000313" key="1">
    <source>
        <dbReference type="EMBL" id="KAF2877919.1"/>
    </source>
</evidence>
<sequence>MEADFGRRAEENIFKTPMIQMVDCPSYYGCLIDFPDVESAQVYETDGCGLDIPQGIRVLDIQQGLYSFLATCCQKLLHDIPKPWGAEFPIQLASPIKVGQQYIHKMFADAAKTTPYHARSSLDVTRLRDLISELCGSAKDHMWALREDPEYFAEFVLAQKEHT</sequence>
<dbReference type="OrthoDB" id="2922289at2759"/>
<name>A0A7C8MHW4_9PLEO</name>
<dbReference type="AlphaFoldDB" id="A0A7C8MHW4"/>
<keyword evidence="2" id="KW-1185">Reference proteome</keyword>
<accession>A0A7C8MHW4</accession>
<gene>
    <name evidence="1" type="ORF">BDV95DRAFT_600613</name>
</gene>
<dbReference type="Proteomes" id="UP000481861">
    <property type="component" value="Unassembled WGS sequence"/>
</dbReference>
<protein>
    <submittedName>
        <fullName evidence="1">Uncharacterized protein</fullName>
    </submittedName>
</protein>
<dbReference type="EMBL" id="JAADJZ010000001">
    <property type="protein sequence ID" value="KAF2877919.1"/>
    <property type="molecule type" value="Genomic_DNA"/>
</dbReference>
<proteinExistence type="predicted"/>
<comment type="caution">
    <text evidence="1">The sequence shown here is derived from an EMBL/GenBank/DDBJ whole genome shotgun (WGS) entry which is preliminary data.</text>
</comment>
<reference evidence="1 2" key="1">
    <citation type="submission" date="2020-01" db="EMBL/GenBank/DDBJ databases">
        <authorList>
            <consortium name="DOE Joint Genome Institute"/>
            <person name="Haridas S."/>
            <person name="Albert R."/>
            <person name="Binder M."/>
            <person name="Bloem J."/>
            <person name="Labutti K."/>
            <person name="Salamov A."/>
            <person name="Andreopoulos B."/>
            <person name="Baker S.E."/>
            <person name="Barry K."/>
            <person name="Bills G."/>
            <person name="Bluhm B.H."/>
            <person name="Cannon C."/>
            <person name="Castanera R."/>
            <person name="Culley D.E."/>
            <person name="Daum C."/>
            <person name="Ezra D."/>
            <person name="Gonzalez J.B."/>
            <person name="Henrissat B."/>
            <person name="Kuo A."/>
            <person name="Liang C."/>
            <person name="Lipzen A."/>
            <person name="Lutzoni F."/>
            <person name="Magnuson J."/>
            <person name="Mondo S."/>
            <person name="Nolan M."/>
            <person name="Ohm R."/>
            <person name="Pangilinan J."/>
            <person name="Park H.-J.H."/>
            <person name="Ramirez L."/>
            <person name="Alfaro M."/>
            <person name="Sun H."/>
            <person name="Tritt A."/>
            <person name="Yoshinaga Y."/>
            <person name="Zwiers L.-H.L."/>
            <person name="Turgeon B.G."/>
            <person name="Goodwin S.B."/>
            <person name="Spatafora J.W."/>
            <person name="Crous P.W."/>
            <person name="Grigoriev I.V."/>
        </authorList>
    </citation>
    <scope>NUCLEOTIDE SEQUENCE [LARGE SCALE GENOMIC DNA]</scope>
    <source>
        <strain evidence="1 2">CBS 611.86</strain>
    </source>
</reference>
<organism evidence="1 2">
    <name type="scientific">Massariosphaeria phaeospora</name>
    <dbReference type="NCBI Taxonomy" id="100035"/>
    <lineage>
        <taxon>Eukaryota</taxon>
        <taxon>Fungi</taxon>
        <taxon>Dikarya</taxon>
        <taxon>Ascomycota</taxon>
        <taxon>Pezizomycotina</taxon>
        <taxon>Dothideomycetes</taxon>
        <taxon>Pleosporomycetidae</taxon>
        <taxon>Pleosporales</taxon>
        <taxon>Pleosporales incertae sedis</taxon>
        <taxon>Massariosphaeria</taxon>
    </lineage>
</organism>